<reference evidence="7 8" key="1">
    <citation type="submission" date="2016-11" db="EMBL/GenBank/DDBJ databases">
        <authorList>
            <person name="Jaros S."/>
            <person name="Januszkiewicz K."/>
            <person name="Wedrychowicz H."/>
        </authorList>
    </citation>
    <scope>NUCLEOTIDE SEQUENCE [LARGE SCALE GENOMIC DNA]</scope>
    <source>
        <strain evidence="7 8">DSM 6191</strain>
    </source>
</reference>
<dbReference type="NCBIfam" id="TIGR01256">
    <property type="entry name" value="modA"/>
    <property type="match status" value="1"/>
</dbReference>
<organism evidence="7 8">
    <name type="scientific">Clostridium intestinale DSM 6191</name>
    <dbReference type="NCBI Taxonomy" id="1121320"/>
    <lineage>
        <taxon>Bacteria</taxon>
        <taxon>Bacillati</taxon>
        <taxon>Bacillota</taxon>
        <taxon>Clostridia</taxon>
        <taxon>Eubacteriales</taxon>
        <taxon>Clostridiaceae</taxon>
        <taxon>Clostridium</taxon>
    </lineage>
</organism>
<accession>A0A1M5XKP2</accession>
<evidence type="ECO:0000313" key="8">
    <source>
        <dbReference type="Proteomes" id="UP000184241"/>
    </source>
</evidence>
<dbReference type="RefSeq" id="WP_073018244.1">
    <property type="nucleotide sequence ID" value="NZ_FQXU01000005.1"/>
</dbReference>
<dbReference type="GO" id="GO:0015689">
    <property type="term" value="P:molybdate ion transport"/>
    <property type="evidence" value="ECO:0007669"/>
    <property type="project" value="InterPro"/>
</dbReference>
<evidence type="ECO:0000256" key="5">
    <source>
        <dbReference type="PIRSR" id="PIRSR004846-1"/>
    </source>
</evidence>
<keyword evidence="3 5" id="KW-0479">Metal-binding</keyword>
<evidence type="ECO:0000256" key="2">
    <source>
        <dbReference type="ARBA" id="ARBA00022505"/>
    </source>
</evidence>
<proteinExistence type="inferred from homology"/>
<keyword evidence="2 5" id="KW-0500">Molybdenum</keyword>
<dbReference type="Pfam" id="PF13531">
    <property type="entry name" value="SBP_bac_11"/>
    <property type="match status" value="1"/>
</dbReference>
<evidence type="ECO:0000313" key="7">
    <source>
        <dbReference type="EMBL" id="SHI00128.1"/>
    </source>
</evidence>
<keyword evidence="4 6" id="KW-0732">Signal</keyword>
<dbReference type="PANTHER" id="PTHR30632:SF0">
    <property type="entry name" value="SULFATE-BINDING PROTEIN"/>
    <property type="match status" value="1"/>
</dbReference>
<evidence type="ECO:0000256" key="6">
    <source>
        <dbReference type="SAM" id="SignalP"/>
    </source>
</evidence>
<dbReference type="PANTHER" id="PTHR30632">
    <property type="entry name" value="MOLYBDATE-BINDING PERIPLASMIC PROTEIN"/>
    <property type="match status" value="1"/>
</dbReference>
<feature type="binding site" evidence="5">
    <location>
        <position position="203"/>
    </location>
    <ligand>
        <name>molybdate</name>
        <dbReference type="ChEBI" id="CHEBI:36264"/>
    </ligand>
</feature>
<feature type="binding site" evidence="5">
    <location>
        <position position="185"/>
    </location>
    <ligand>
        <name>molybdate</name>
        <dbReference type="ChEBI" id="CHEBI:36264"/>
    </ligand>
</feature>
<feature type="chain" id="PRO_5012680425" evidence="6">
    <location>
        <begin position="27"/>
        <end position="268"/>
    </location>
</feature>
<dbReference type="EMBL" id="FQXU01000005">
    <property type="protein sequence ID" value="SHI00128.1"/>
    <property type="molecule type" value="Genomic_DNA"/>
</dbReference>
<protein>
    <submittedName>
        <fullName evidence="7">Molybdate transport system substrate-binding protein</fullName>
    </submittedName>
</protein>
<dbReference type="CDD" id="cd13537">
    <property type="entry name" value="PBP2_YvgL_like"/>
    <property type="match status" value="1"/>
</dbReference>
<evidence type="ECO:0000256" key="1">
    <source>
        <dbReference type="ARBA" id="ARBA00009175"/>
    </source>
</evidence>
<dbReference type="InterPro" id="IPR050682">
    <property type="entry name" value="ModA/WtpA"/>
</dbReference>
<dbReference type="InterPro" id="IPR041879">
    <property type="entry name" value="YvgL-like_PBP2"/>
</dbReference>
<feature type="binding site" evidence="5">
    <location>
        <position position="49"/>
    </location>
    <ligand>
        <name>molybdate</name>
        <dbReference type="ChEBI" id="CHEBI:36264"/>
    </ligand>
</feature>
<name>A0A1M5XKP2_9CLOT</name>
<gene>
    <name evidence="7" type="ORF">SAMN02745941_01474</name>
</gene>
<feature type="binding site" evidence="5">
    <location>
        <position position="77"/>
    </location>
    <ligand>
        <name>molybdate</name>
        <dbReference type="ChEBI" id="CHEBI:36264"/>
    </ligand>
</feature>
<sequence>MKNKKIITTTILVLAMLFSVIGCSKKDDSASKEQANEPEVTITVSAAASLKDAMTELQTLYKKEKSNVTITYNFGSSGSLQQQIEQGAPADIFMSAAQKQMTALTEKDLILKDSKKDLLENKVVLITAKDNTNIKDFSDLTSDSVKKVALGETKSVPVGQYSEEALKKIGIFDKIQGKTVYAKDVKEVLAWVETGNADVGMVYATDAKVSAKVKVVKEAEEGSYTKAIYPVAVLKDSKNVDAAKAFVDFISSDSGKAIFEKYGFSALK</sequence>
<feature type="signal peptide" evidence="6">
    <location>
        <begin position="1"/>
        <end position="26"/>
    </location>
</feature>
<dbReference type="GO" id="GO:1901359">
    <property type="term" value="F:tungstate binding"/>
    <property type="evidence" value="ECO:0007669"/>
    <property type="project" value="UniProtKB-ARBA"/>
</dbReference>
<evidence type="ECO:0000256" key="3">
    <source>
        <dbReference type="ARBA" id="ARBA00022723"/>
    </source>
</evidence>
<dbReference type="PIRSF" id="PIRSF004846">
    <property type="entry name" value="ModA"/>
    <property type="match status" value="1"/>
</dbReference>
<dbReference type="PROSITE" id="PS51257">
    <property type="entry name" value="PROKAR_LIPOPROTEIN"/>
    <property type="match status" value="1"/>
</dbReference>
<evidence type="ECO:0000256" key="4">
    <source>
        <dbReference type="ARBA" id="ARBA00022729"/>
    </source>
</evidence>
<dbReference type="InterPro" id="IPR005950">
    <property type="entry name" value="ModA"/>
</dbReference>
<dbReference type="GO" id="GO:0046872">
    <property type="term" value="F:metal ion binding"/>
    <property type="evidence" value="ECO:0007669"/>
    <property type="project" value="UniProtKB-KW"/>
</dbReference>
<comment type="similarity">
    <text evidence="1">Belongs to the bacterial solute-binding protein ModA family.</text>
</comment>
<dbReference type="SUPFAM" id="SSF53850">
    <property type="entry name" value="Periplasmic binding protein-like II"/>
    <property type="match status" value="1"/>
</dbReference>
<dbReference type="AlphaFoldDB" id="A0A1M5XKP2"/>
<dbReference type="Gene3D" id="3.40.190.10">
    <property type="entry name" value="Periplasmic binding protein-like II"/>
    <property type="match status" value="2"/>
</dbReference>
<dbReference type="FunFam" id="3.40.190.10:FF:000035">
    <property type="entry name" value="Molybdate ABC transporter substrate-binding protein"/>
    <property type="match status" value="1"/>
</dbReference>
<dbReference type="Proteomes" id="UP000184241">
    <property type="component" value="Unassembled WGS sequence"/>
</dbReference>
<dbReference type="GO" id="GO:0030973">
    <property type="term" value="F:molybdate ion binding"/>
    <property type="evidence" value="ECO:0007669"/>
    <property type="project" value="UniProtKB-ARBA"/>
</dbReference>